<name>A0A1A9IAD0_9BACT</name>
<reference evidence="1 2" key="1">
    <citation type="submission" date="2016-05" db="EMBL/GenBank/DDBJ databases">
        <title>Niabella ginsenosidivorans BS26 whole genome sequencing.</title>
        <authorList>
            <person name="Im W.T."/>
            <person name="Siddiqi M.Z."/>
        </authorList>
    </citation>
    <scope>NUCLEOTIDE SEQUENCE [LARGE SCALE GENOMIC DNA]</scope>
    <source>
        <strain evidence="1 2">BS26</strain>
    </source>
</reference>
<protein>
    <submittedName>
        <fullName evidence="1">Uncharacterized protein</fullName>
    </submittedName>
</protein>
<evidence type="ECO:0000313" key="1">
    <source>
        <dbReference type="EMBL" id="ANH83514.1"/>
    </source>
</evidence>
<dbReference type="Proteomes" id="UP000077667">
    <property type="component" value="Chromosome"/>
</dbReference>
<accession>A0A1A9IAD0</accession>
<sequence>MAGKKNYFPEEKDKLPVLREPEMKGLEDLSFKLAAITDQNGIKVLFLHINHLIADKKAVNRAKDQIDVIEPGRIKKIPGK</sequence>
<dbReference type="RefSeq" id="WP_067761133.1">
    <property type="nucleotide sequence ID" value="NZ_CP015772.1"/>
</dbReference>
<proteinExistence type="predicted"/>
<dbReference type="OrthoDB" id="121150at2"/>
<organism evidence="1 2">
    <name type="scientific">Niabella ginsenosidivorans</name>
    <dbReference type="NCBI Taxonomy" id="1176587"/>
    <lineage>
        <taxon>Bacteria</taxon>
        <taxon>Pseudomonadati</taxon>
        <taxon>Bacteroidota</taxon>
        <taxon>Chitinophagia</taxon>
        <taxon>Chitinophagales</taxon>
        <taxon>Chitinophagaceae</taxon>
        <taxon>Niabella</taxon>
    </lineage>
</organism>
<dbReference type="STRING" id="1176587.A8C56_23315"/>
<gene>
    <name evidence="1" type="ORF">A8C56_23315</name>
</gene>
<evidence type="ECO:0000313" key="2">
    <source>
        <dbReference type="Proteomes" id="UP000077667"/>
    </source>
</evidence>
<dbReference type="AlphaFoldDB" id="A0A1A9IAD0"/>
<dbReference type="KEGG" id="nia:A8C56_23315"/>
<keyword evidence="2" id="KW-1185">Reference proteome</keyword>
<dbReference type="EMBL" id="CP015772">
    <property type="protein sequence ID" value="ANH83514.1"/>
    <property type="molecule type" value="Genomic_DNA"/>
</dbReference>